<keyword evidence="5 8" id="KW-1133">Transmembrane helix</keyword>
<evidence type="ECO:0000313" key="12">
    <source>
        <dbReference type="Proteomes" id="UP000587211"/>
    </source>
</evidence>
<evidence type="ECO:0000313" key="13">
    <source>
        <dbReference type="Proteomes" id="UP000659061"/>
    </source>
</evidence>
<evidence type="ECO:0000256" key="1">
    <source>
        <dbReference type="ARBA" id="ARBA00004141"/>
    </source>
</evidence>
<keyword evidence="4" id="KW-0125">Carotenoid biosynthesis</keyword>
<organism evidence="10 13">
    <name type="scientific">Aeromicrobium tamlense</name>
    <dbReference type="NCBI Taxonomy" id="375541"/>
    <lineage>
        <taxon>Bacteria</taxon>
        <taxon>Bacillati</taxon>
        <taxon>Actinomycetota</taxon>
        <taxon>Actinomycetes</taxon>
        <taxon>Propionibacteriales</taxon>
        <taxon>Nocardioidaceae</taxon>
        <taxon>Aeromicrobium</taxon>
    </lineage>
</organism>
<evidence type="ECO:0000256" key="6">
    <source>
        <dbReference type="ARBA" id="ARBA00023136"/>
    </source>
</evidence>
<dbReference type="GO" id="GO:0045436">
    <property type="term" value="F:lycopene beta cyclase activity"/>
    <property type="evidence" value="ECO:0007669"/>
    <property type="project" value="UniProtKB-ARBA"/>
</dbReference>
<dbReference type="EMBL" id="JACBZN010000001">
    <property type="protein sequence ID" value="NYI39611.1"/>
    <property type="molecule type" value="Genomic_DNA"/>
</dbReference>
<feature type="transmembrane region" description="Helical" evidence="8">
    <location>
        <begin position="79"/>
        <end position="97"/>
    </location>
</feature>
<evidence type="ECO:0000256" key="8">
    <source>
        <dbReference type="SAM" id="Phobius"/>
    </source>
</evidence>
<evidence type="ECO:0000256" key="5">
    <source>
        <dbReference type="ARBA" id="ARBA00022989"/>
    </source>
</evidence>
<dbReference type="GO" id="GO:0016020">
    <property type="term" value="C:membrane"/>
    <property type="evidence" value="ECO:0007669"/>
    <property type="project" value="UniProtKB-SubCell"/>
</dbReference>
<feature type="domain" description="Lycopene cyclase" evidence="9">
    <location>
        <begin position="9"/>
        <end position="92"/>
    </location>
</feature>
<dbReference type="GO" id="GO:0016872">
    <property type="term" value="F:intramolecular lyase activity"/>
    <property type="evidence" value="ECO:0007669"/>
    <property type="project" value="InterPro"/>
</dbReference>
<evidence type="ECO:0000256" key="4">
    <source>
        <dbReference type="ARBA" id="ARBA00022746"/>
    </source>
</evidence>
<dbReference type="RefSeq" id="WP_179427402.1">
    <property type="nucleotide sequence ID" value="NZ_BAAAMP010000002.1"/>
</dbReference>
<proteinExistence type="predicted"/>
<evidence type="ECO:0000313" key="11">
    <source>
        <dbReference type="EMBL" id="NYI39611.1"/>
    </source>
</evidence>
<comment type="pathway">
    <text evidence="2">Carotenoid biosynthesis.</text>
</comment>
<reference evidence="11 12" key="1">
    <citation type="submission" date="2020-07" db="EMBL/GenBank/DDBJ databases">
        <title>Sequencing the genomes of 1000 actinobacteria strains.</title>
        <authorList>
            <person name="Klenk H.-P."/>
        </authorList>
    </citation>
    <scope>NUCLEOTIDE SEQUENCE [LARGE SCALE GENOMIC DNA]</scope>
    <source>
        <strain evidence="11 12">DSM 19087</strain>
    </source>
</reference>
<dbReference type="NCBIfam" id="TIGR03462">
    <property type="entry name" value="CarR_dom_SF"/>
    <property type="match status" value="1"/>
</dbReference>
<reference evidence="10" key="2">
    <citation type="submission" date="2020-09" db="EMBL/GenBank/DDBJ databases">
        <title>Novel species in genus Aeromicrobium.</title>
        <authorList>
            <person name="Zhang G."/>
        </authorList>
    </citation>
    <scope>NUCLEOTIDE SEQUENCE</scope>
    <source>
        <strain evidence="10">SSW1-57</strain>
    </source>
</reference>
<keyword evidence="7" id="KW-0413">Isomerase</keyword>
<comment type="subcellular location">
    <subcellularLocation>
        <location evidence="1">Membrane</location>
        <topology evidence="1">Multi-pass membrane protein</topology>
    </subcellularLocation>
</comment>
<dbReference type="Proteomes" id="UP000659061">
    <property type="component" value="Unassembled WGS sequence"/>
</dbReference>
<evidence type="ECO:0000256" key="7">
    <source>
        <dbReference type="ARBA" id="ARBA00023235"/>
    </source>
</evidence>
<accession>A0A8I0FW42</accession>
<dbReference type="GO" id="GO:0016117">
    <property type="term" value="P:carotenoid biosynthetic process"/>
    <property type="evidence" value="ECO:0007669"/>
    <property type="project" value="UniProtKB-KW"/>
</dbReference>
<feature type="transmembrane region" description="Helical" evidence="8">
    <location>
        <begin position="6"/>
        <end position="24"/>
    </location>
</feature>
<gene>
    <name evidence="11" type="ORF">BJ975_002986</name>
    <name evidence="10" type="ORF">IDH50_05800</name>
</gene>
<dbReference type="EMBL" id="JACWMT010000001">
    <property type="protein sequence ID" value="MBD1269733.1"/>
    <property type="molecule type" value="Genomic_DNA"/>
</dbReference>
<dbReference type="AlphaFoldDB" id="A0A8I0FW42"/>
<evidence type="ECO:0000256" key="2">
    <source>
        <dbReference type="ARBA" id="ARBA00004829"/>
    </source>
</evidence>
<name>A0A8I0FW42_9ACTN</name>
<evidence type="ECO:0000256" key="3">
    <source>
        <dbReference type="ARBA" id="ARBA00022692"/>
    </source>
</evidence>
<evidence type="ECO:0000313" key="10">
    <source>
        <dbReference type="EMBL" id="MBD1269733.1"/>
    </source>
</evidence>
<keyword evidence="3 8" id="KW-0812">Transmembrane</keyword>
<comment type="caution">
    <text evidence="10">The sequence shown here is derived from an EMBL/GenBank/DDBJ whole genome shotgun (WGS) entry which is preliminary data.</text>
</comment>
<keyword evidence="12" id="KW-1185">Reference proteome</keyword>
<evidence type="ECO:0000259" key="9">
    <source>
        <dbReference type="Pfam" id="PF18916"/>
    </source>
</evidence>
<protein>
    <submittedName>
        <fullName evidence="10">Lycopene cyclase domain-containing protein</fullName>
    </submittedName>
</protein>
<dbReference type="Pfam" id="PF18916">
    <property type="entry name" value="Lycopene_cyc"/>
    <property type="match status" value="1"/>
</dbReference>
<sequence length="107" mass="11546">MTYLGLAAVFTAVTVPVLAVAVVRRRPDRRWWAATGLTALALVVLTAVFDSIMIAADLFRFDEESLTGIHVGLAPIEDFAWPIAATILVSSLLLLLAPAREPAEDRS</sequence>
<feature type="transmembrane region" description="Helical" evidence="8">
    <location>
        <begin position="31"/>
        <end position="59"/>
    </location>
</feature>
<dbReference type="InterPro" id="IPR017825">
    <property type="entry name" value="Lycopene_cyclase_dom"/>
</dbReference>
<dbReference type="Proteomes" id="UP000587211">
    <property type="component" value="Unassembled WGS sequence"/>
</dbReference>
<keyword evidence="6 8" id="KW-0472">Membrane</keyword>